<evidence type="ECO:0000259" key="6">
    <source>
        <dbReference type="PROSITE" id="PS50043"/>
    </source>
</evidence>
<dbReference type="Gene3D" id="3.40.50.2300">
    <property type="match status" value="1"/>
</dbReference>
<evidence type="ECO:0000259" key="7">
    <source>
        <dbReference type="PROSITE" id="PS50110"/>
    </source>
</evidence>
<name>A0ABS9KMJ1_9BACT</name>
<evidence type="ECO:0000313" key="9">
    <source>
        <dbReference type="Proteomes" id="UP001165367"/>
    </source>
</evidence>
<gene>
    <name evidence="8" type="ORF">LZZ85_04590</name>
</gene>
<feature type="modified residue" description="4-aspartylphosphate" evidence="5">
    <location>
        <position position="57"/>
    </location>
</feature>
<feature type="domain" description="HTH luxR-type" evidence="6">
    <location>
        <begin position="146"/>
        <end position="211"/>
    </location>
</feature>
<dbReference type="EMBL" id="JAKLTR010000002">
    <property type="protein sequence ID" value="MCG2613542.1"/>
    <property type="molecule type" value="Genomic_DNA"/>
</dbReference>
<evidence type="ECO:0000256" key="1">
    <source>
        <dbReference type="ARBA" id="ARBA00022553"/>
    </source>
</evidence>
<dbReference type="SUPFAM" id="SSF46894">
    <property type="entry name" value="C-terminal effector domain of the bipartite response regulators"/>
    <property type="match status" value="1"/>
</dbReference>
<feature type="domain" description="Response regulatory" evidence="7">
    <location>
        <begin position="6"/>
        <end position="122"/>
    </location>
</feature>
<dbReference type="InterPro" id="IPR039420">
    <property type="entry name" value="WalR-like"/>
</dbReference>
<dbReference type="InterPro" id="IPR001789">
    <property type="entry name" value="Sig_transdc_resp-reg_receiver"/>
</dbReference>
<dbReference type="PRINTS" id="PR00038">
    <property type="entry name" value="HTHLUXR"/>
</dbReference>
<keyword evidence="2" id="KW-0805">Transcription regulation</keyword>
<dbReference type="PROSITE" id="PS50043">
    <property type="entry name" value="HTH_LUXR_2"/>
    <property type="match status" value="1"/>
</dbReference>
<dbReference type="CDD" id="cd06170">
    <property type="entry name" value="LuxR_C_like"/>
    <property type="match status" value="1"/>
</dbReference>
<dbReference type="Pfam" id="PF00072">
    <property type="entry name" value="Response_reg"/>
    <property type="match status" value="1"/>
</dbReference>
<keyword evidence="9" id="KW-1185">Reference proteome</keyword>
<protein>
    <submittedName>
        <fullName evidence="8">Response regulator transcription factor</fullName>
    </submittedName>
</protein>
<dbReference type="Pfam" id="PF00196">
    <property type="entry name" value="GerE"/>
    <property type="match status" value="1"/>
</dbReference>
<dbReference type="PANTHER" id="PTHR43214">
    <property type="entry name" value="TWO-COMPONENT RESPONSE REGULATOR"/>
    <property type="match status" value="1"/>
</dbReference>
<dbReference type="SUPFAM" id="SSF52172">
    <property type="entry name" value="CheY-like"/>
    <property type="match status" value="1"/>
</dbReference>
<accession>A0ABS9KMJ1</accession>
<dbReference type="PROSITE" id="PS50110">
    <property type="entry name" value="RESPONSE_REGULATORY"/>
    <property type="match status" value="1"/>
</dbReference>
<evidence type="ECO:0000256" key="4">
    <source>
        <dbReference type="ARBA" id="ARBA00023163"/>
    </source>
</evidence>
<keyword evidence="1 5" id="KW-0597">Phosphoprotein</keyword>
<dbReference type="InterPro" id="IPR058245">
    <property type="entry name" value="NreC/VraR/RcsB-like_REC"/>
</dbReference>
<sequence length="211" mass="23568">MSPSLQFLVAEDHSIVRMGINLLIREMYPSASVTESATFTAAVQELQKRSFDLLILDINIPGGGSATMIEAARLRAPHLPILIFSSYEEKVHALRYMKAGANGYVHKESPPETIKIAIQKILNNESYVSETVKEQLLQKLIDPSAAVNELSELSQRELEVMQLLVKGYSSSQIKQTLHLQLSTISTYKARIFDKLKVSNVIELAEKIKQLS</sequence>
<evidence type="ECO:0000256" key="3">
    <source>
        <dbReference type="ARBA" id="ARBA00023125"/>
    </source>
</evidence>
<dbReference type="InterPro" id="IPR011006">
    <property type="entry name" value="CheY-like_superfamily"/>
</dbReference>
<dbReference type="CDD" id="cd17535">
    <property type="entry name" value="REC_NarL-like"/>
    <property type="match status" value="1"/>
</dbReference>
<comment type="caution">
    <text evidence="8">The sequence shown here is derived from an EMBL/GenBank/DDBJ whole genome shotgun (WGS) entry which is preliminary data.</text>
</comment>
<organism evidence="8 9">
    <name type="scientific">Terrimonas ginsenosidimutans</name>
    <dbReference type="NCBI Taxonomy" id="2908004"/>
    <lineage>
        <taxon>Bacteria</taxon>
        <taxon>Pseudomonadati</taxon>
        <taxon>Bacteroidota</taxon>
        <taxon>Chitinophagia</taxon>
        <taxon>Chitinophagales</taxon>
        <taxon>Chitinophagaceae</taxon>
        <taxon>Terrimonas</taxon>
    </lineage>
</organism>
<dbReference type="InterPro" id="IPR000792">
    <property type="entry name" value="Tscrpt_reg_LuxR_C"/>
</dbReference>
<proteinExistence type="predicted"/>
<keyword evidence="3" id="KW-0238">DNA-binding</keyword>
<dbReference type="SMART" id="SM00448">
    <property type="entry name" value="REC"/>
    <property type="match status" value="1"/>
</dbReference>
<dbReference type="RefSeq" id="WP_237868880.1">
    <property type="nucleotide sequence ID" value="NZ_JAKLTR010000002.1"/>
</dbReference>
<dbReference type="SMART" id="SM00421">
    <property type="entry name" value="HTH_LUXR"/>
    <property type="match status" value="1"/>
</dbReference>
<evidence type="ECO:0000313" key="8">
    <source>
        <dbReference type="EMBL" id="MCG2613542.1"/>
    </source>
</evidence>
<dbReference type="PANTHER" id="PTHR43214:SF41">
    <property type="entry name" value="NITRATE_NITRITE RESPONSE REGULATOR PROTEIN NARP"/>
    <property type="match status" value="1"/>
</dbReference>
<evidence type="ECO:0000256" key="5">
    <source>
        <dbReference type="PROSITE-ProRule" id="PRU00169"/>
    </source>
</evidence>
<dbReference type="InterPro" id="IPR016032">
    <property type="entry name" value="Sig_transdc_resp-reg_C-effctor"/>
</dbReference>
<reference evidence="8" key="1">
    <citation type="submission" date="2022-01" db="EMBL/GenBank/DDBJ databases">
        <authorList>
            <person name="Jo J.-H."/>
            <person name="Im W.-T."/>
        </authorList>
    </citation>
    <scope>NUCLEOTIDE SEQUENCE</scope>
    <source>
        <strain evidence="8">NA20</strain>
    </source>
</reference>
<dbReference type="Proteomes" id="UP001165367">
    <property type="component" value="Unassembled WGS sequence"/>
</dbReference>
<keyword evidence="4" id="KW-0804">Transcription</keyword>
<evidence type="ECO:0000256" key="2">
    <source>
        <dbReference type="ARBA" id="ARBA00023015"/>
    </source>
</evidence>